<sequence length="183" mass="19992">MPEHGLGRSLVEAYVYIDLVAYDGMPGASRGATVAQDDEGLRVRLGDVEVLVPYEDESAARETGVTFGTGLSELLDPGQWVLIATTYASRALEEGLFYAVGPADPARFDSVATGWRFAADAVAEALKFFPPGAAELPPDVFWSGLGRAVREDEPERLTRAKLENDLAFYRQSLDDFQRLHARP</sequence>
<reference evidence="1 2" key="1">
    <citation type="submission" date="2024-09" db="EMBL/GenBank/DDBJ databases">
        <authorList>
            <person name="Sun Q."/>
            <person name="Mori K."/>
        </authorList>
    </citation>
    <scope>NUCLEOTIDE SEQUENCE [LARGE SCALE GENOMIC DNA]</scope>
    <source>
        <strain evidence="1 2">CCM 3426</strain>
    </source>
</reference>
<dbReference type="EMBL" id="JBHMEI010000038">
    <property type="protein sequence ID" value="MFB9206542.1"/>
    <property type="molecule type" value="Genomic_DNA"/>
</dbReference>
<organism evidence="1 2">
    <name type="scientific">Nonomuraea spiralis</name>
    <dbReference type="NCBI Taxonomy" id="46182"/>
    <lineage>
        <taxon>Bacteria</taxon>
        <taxon>Bacillati</taxon>
        <taxon>Actinomycetota</taxon>
        <taxon>Actinomycetes</taxon>
        <taxon>Streptosporangiales</taxon>
        <taxon>Streptosporangiaceae</taxon>
        <taxon>Nonomuraea</taxon>
    </lineage>
</organism>
<name>A0ABV5IQD0_9ACTN</name>
<protein>
    <submittedName>
        <fullName evidence="1">Uncharacterized protein</fullName>
    </submittedName>
</protein>
<evidence type="ECO:0000313" key="1">
    <source>
        <dbReference type="EMBL" id="MFB9206542.1"/>
    </source>
</evidence>
<proteinExistence type="predicted"/>
<dbReference type="RefSeq" id="WP_189652858.1">
    <property type="nucleotide sequence ID" value="NZ_BMRC01000032.1"/>
</dbReference>
<comment type="caution">
    <text evidence="1">The sequence shown here is derived from an EMBL/GenBank/DDBJ whole genome shotgun (WGS) entry which is preliminary data.</text>
</comment>
<gene>
    <name evidence="1" type="ORF">ACFFV7_35460</name>
</gene>
<accession>A0ABV5IQD0</accession>
<dbReference type="Proteomes" id="UP001589647">
    <property type="component" value="Unassembled WGS sequence"/>
</dbReference>
<keyword evidence="2" id="KW-1185">Reference proteome</keyword>
<evidence type="ECO:0000313" key="2">
    <source>
        <dbReference type="Proteomes" id="UP001589647"/>
    </source>
</evidence>